<dbReference type="InterPro" id="IPR032675">
    <property type="entry name" value="LRR_dom_sf"/>
</dbReference>
<name>A0AAV1AG05_VICFA</name>
<evidence type="ECO:0000313" key="1">
    <source>
        <dbReference type="EMBL" id="CAI8608367.1"/>
    </source>
</evidence>
<proteinExistence type="predicted"/>
<reference evidence="1 2" key="1">
    <citation type="submission" date="2023-01" db="EMBL/GenBank/DDBJ databases">
        <authorList>
            <person name="Kreplak J."/>
        </authorList>
    </citation>
    <scope>NUCLEOTIDE SEQUENCE [LARGE SCALE GENOMIC DNA]</scope>
</reference>
<dbReference type="EMBL" id="OX451739">
    <property type="protein sequence ID" value="CAI8608367.1"/>
    <property type="molecule type" value="Genomic_DNA"/>
</dbReference>
<dbReference type="SUPFAM" id="SSF52047">
    <property type="entry name" value="RNI-like"/>
    <property type="match status" value="1"/>
</dbReference>
<sequence>MNFDVIKLEVLNLSKSKVDDQTLYVVSKSCYGLLQLNLEQCCDITEKGVRQIVENCIQLREINFRDCLKVVSDVGLWTGMMFSRPSLRKIIAPRSFLPNGSLWELMLSHGCTIY</sequence>
<organism evidence="1 2">
    <name type="scientific">Vicia faba</name>
    <name type="common">Broad bean</name>
    <name type="synonym">Faba vulgaris</name>
    <dbReference type="NCBI Taxonomy" id="3906"/>
    <lineage>
        <taxon>Eukaryota</taxon>
        <taxon>Viridiplantae</taxon>
        <taxon>Streptophyta</taxon>
        <taxon>Embryophyta</taxon>
        <taxon>Tracheophyta</taxon>
        <taxon>Spermatophyta</taxon>
        <taxon>Magnoliopsida</taxon>
        <taxon>eudicotyledons</taxon>
        <taxon>Gunneridae</taxon>
        <taxon>Pentapetalae</taxon>
        <taxon>rosids</taxon>
        <taxon>fabids</taxon>
        <taxon>Fabales</taxon>
        <taxon>Fabaceae</taxon>
        <taxon>Papilionoideae</taxon>
        <taxon>50 kb inversion clade</taxon>
        <taxon>NPAAA clade</taxon>
        <taxon>Hologalegina</taxon>
        <taxon>IRL clade</taxon>
        <taxon>Fabeae</taxon>
        <taxon>Vicia</taxon>
    </lineage>
</organism>
<keyword evidence="2" id="KW-1185">Reference proteome</keyword>
<dbReference type="Gene3D" id="3.80.10.10">
    <property type="entry name" value="Ribonuclease Inhibitor"/>
    <property type="match status" value="1"/>
</dbReference>
<evidence type="ECO:0000313" key="2">
    <source>
        <dbReference type="Proteomes" id="UP001157006"/>
    </source>
</evidence>
<gene>
    <name evidence="1" type="ORF">VFH_IV080800</name>
</gene>
<accession>A0AAV1AG05</accession>
<protein>
    <submittedName>
        <fullName evidence="1">Uncharacterized protein</fullName>
    </submittedName>
</protein>
<dbReference type="AlphaFoldDB" id="A0AAV1AG05"/>
<dbReference type="Proteomes" id="UP001157006">
    <property type="component" value="Chromosome 4"/>
</dbReference>